<reference evidence="1" key="2">
    <citation type="submission" date="2007-03" db="EMBL/GenBank/DDBJ databases">
        <authorList>
            <consortium name="The International Medicago Genome Annotation Group"/>
        </authorList>
    </citation>
    <scope>NUCLEOTIDE SEQUENCE</scope>
</reference>
<dbReference type="AlphaFoldDB" id="A2Q274"/>
<evidence type="ECO:0000313" key="1">
    <source>
        <dbReference type="EMBL" id="ABN06011.1"/>
    </source>
</evidence>
<accession>A2Q274</accession>
<gene>
    <name evidence="1" type="ORF">MtrDRAFT_AC149490g15v2</name>
</gene>
<sequence>MDSTYKTNMYRMPMFEVVGVTSTDLIYSVGITNRVESAHALLKKYLDNSVGDLGTCWEKIDDMLLLQFTAIQTTFGQSVSVLEHRFKDVTLYSDLGGHVSRYALDNIALEETHCRETLCMNNDICGCVQRTSYGLPYACEIATKLLEEKPILLDEIHHHWHRLRMGEEINEVDFCVEVELKAIVERLKNYLSFPNEA</sequence>
<reference evidence="1" key="1">
    <citation type="submission" date="2005-04" db="EMBL/GenBank/DDBJ databases">
        <authorList>
            <person name="Town C.D."/>
        </authorList>
    </citation>
    <scope>NUCLEOTIDE SEQUENCE</scope>
</reference>
<name>A2Q274_MEDTR</name>
<protein>
    <submittedName>
        <fullName evidence="1">Ovarian tumour, otubain, putative</fullName>
    </submittedName>
</protein>
<dbReference type="EMBL" id="AC149490">
    <property type="protein sequence ID" value="ABN06011.1"/>
    <property type="molecule type" value="Genomic_DNA"/>
</dbReference>
<proteinExistence type="predicted"/>
<organism evidence="1">
    <name type="scientific">Medicago truncatula</name>
    <name type="common">Barrel medic</name>
    <name type="synonym">Medicago tribuloides</name>
    <dbReference type="NCBI Taxonomy" id="3880"/>
    <lineage>
        <taxon>Eukaryota</taxon>
        <taxon>Viridiplantae</taxon>
        <taxon>Streptophyta</taxon>
        <taxon>Embryophyta</taxon>
        <taxon>Tracheophyta</taxon>
        <taxon>Spermatophyta</taxon>
        <taxon>Magnoliopsida</taxon>
        <taxon>eudicotyledons</taxon>
        <taxon>Gunneridae</taxon>
        <taxon>Pentapetalae</taxon>
        <taxon>rosids</taxon>
        <taxon>fabids</taxon>
        <taxon>Fabales</taxon>
        <taxon>Fabaceae</taxon>
        <taxon>Papilionoideae</taxon>
        <taxon>50 kb inversion clade</taxon>
        <taxon>NPAAA clade</taxon>
        <taxon>Hologalegina</taxon>
        <taxon>IRL clade</taxon>
        <taxon>Trifolieae</taxon>
        <taxon>Medicago</taxon>
    </lineage>
</organism>